<dbReference type="Proteomes" id="UP001176468">
    <property type="component" value="Unassembled WGS sequence"/>
</dbReference>
<sequence length="442" mass="45067">MSRLLLRGVEVDGAACDVLIADGRVAAIGRDLPRERDEIAGRGGALIPGLVDHHIHLLATAAAAESIDLSACETLDAVAGEIARIAATRPAGSWLRATRCPAPVAERLDRHVLTRIAPAHRLRVLDRTGALWVLNDAALAAAGEIAGLERDSGRLWRGDAALRAAIGTVVPPLAPLGARLAACGVTAVTDASVTTDADAAAILTGAIPQRLTLMSGGALSSPADGAFAVGPVKIVPDERAPPDLDAFIARIADARAWGRAVAVHCVTAFELALTLAAFEAAGTRPGDRIEHGSVIPADAIPVIAALGLTVATQPGFVAARGDAYLRDVAAGEHADLYRCASLIAADVPVLGSSDAPYGPLDPWAAMRAAVTRETAAGVVLGADERIAPAQALRLYTGGTSVRVGMAADLCLLRVGLAATLDALDAQNVAATLIGGRAVHLSI</sequence>
<protein>
    <submittedName>
        <fullName evidence="2">Amidohydrolase family protein</fullName>
    </submittedName>
</protein>
<keyword evidence="3" id="KW-1185">Reference proteome</keyword>
<gene>
    <name evidence="2" type="ORF">Q5H94_07910</name>
</gene>
<dbReference type="SUPFAM" id="SSF51338">
    <property type="entry name" value="Composite domain of metallo-dependent hydrolases"/>
    <property type="match status" value="1"/>
</dbReference>
<accession>A0ABT8ZXH6</accession>
<dbReference type="Pfam" id="PF07969">
    <property type="entry name" value="Amidohydro_3"/>
    <property type="match status" value="1"/>
</dbReference>
<proteinExistence type="predicted"/>
<organism evidence="2 3">
    <name type="scientific">Sphingomonas immobilis</name>
    <dbReference type="NCBI Taxonomy" id="3063997"/>
    <lineage>
        <taxon>Bacteria</taxon>
        <taxon>Pseudomonadati</taxon>
        <taxon>Pseudomonadota</taxon>
        <taxon>Alphaproteobacteria</taxon>
        <taxon>Sphingomonadales</taxon>
        <taxon>Sphingomonadaceae</taxon>
        <taxon>Sphingomonas</taxon>
    </lineage>
</organism>
<dbReference type="InterPro" id="IPR013108">
    <property type="entry name" value="Amidohydro_3"/>
</dbReference>
<dbReference type="PANTHER" id="PTHR22642">
    <property type="entry name" value="IMIDAZOLONEPROPIONASE"/>
    <property type="match status" value="1"/>
</dbReference>
<dbReference type="Gene3D" id="3.20.20.140">
    <property type="entry name" value="Metal-dependent hydrolases"/>
    <property type="match status" value="2"/>
</dbReference>
<dbReference type="RefSeq" id="WP_304560715.1">
    <property type="nucleotide sequence ID" value="NZ_JAUQSZ010000004.1"/>
</dbReference>
<feature type="domain" description="Amidohydrolase 3" evidence="1">
    <location>
        <begin position="41"/>
        <end position="438"/>
    </location>
</feature>
<dbReference type="PANTHER" id="PTHR22642:SF2">
    <property type="entry name" value="PROTEIN LONG AFTER FAR-RED 3"/>
    <property type="match status" value="1"/>
</dbReference>
<name>A0ABT8ZXH6_9SPHN</name>
<comment type="caution">
    <text evidence="2">The sequence shown here is derived from an EMBL/GenBank/DDBJ whole genome shotgun (WGS) entry which is preliminary data.</text>
</comment>
<dbReference type="SUPFAM" id="SSF51556">
    <property type="entry name" value="Metallo-dependent hydrolases"/>
    <property type="match status" value="1"/>
</dbReference>
<evidence type="ECO:0000313" key="3">
    <source>
        <dbReference type="Proteomes" id="UP001176468"/>
    </source>
</evidence>
<dbReference type="EMBL" id="JAUQSZ010000004">
    <property type="protein sequence ID" value="MDO7842248.1"/>
    <property type="molecule type" value="Genomic_DNA"/>
</dbReference>
<evidence type="ECO:0000313" key="2">
    <source>
        <dbReference type="EMBL" id="MDO7842248.1"/>
    </source>
</evidence>
<reference evidence="2" key="1">
    <citation type="submission" date="2023-07" db="EMBL/GenBank/DDBJ databases">
        <authorList>
            <person name="Kim M.K."/>
        </authorList>
    </citation>
    <scope>NUCLEOTIDE SEQUENCE</scope>
    <source>
        <strain evidence="2">CA1-15</strain>
    </source>
</reference>
<dbReference type="Gene3D" id="2.30.40.10">
    <property type="entry name" value="Urease, subunit C, domain 1"/>
    <property type="match status" value="1"/>
</dbReference>
<dbReference type="Gene3D" id="3.10.310.70">
    <property type="match status" value="1"/>
</dbReference>
<dbReference type="InterPro" id="IPR011059">
    <property type="entry name" value="Metal-dep_hydrolase_composite"/>
</dbReference>
<evidence type="ECO:0000259" key="1">
    <source>
        <dbReference type="Pfam" id="PF07969"/>
    </source>
</evidence>
<dbReference type="InterPro" id="IPR032466">
    <property type="entry name" value="Metal_Hydrolase"/>
</dbReference>